<keyword evidence="1" id="KW-0175">Coiled coil</keyword>
<dbReference type="AlphaFoldDB" id="G4YEI2"/>
<dbReference type="Gene3D" id="1.20.5.170">
    <property type="match status" value="1"/>
</dbReference>
<dbReference type="InterPro" id="IPR046347">
    <property type="entry name" value="bZIP_sf"/>
</dbReference>
<dbReference type="GeneID" id="20649999"/>
<proteinExistence type="predicted"/>
<dbReference type="PROSITE" id="PS50217">
    <property type="entry name" value="BZIP"/>
    <property type="match status" value="1"/>
</dbReference>
<evidence type="ECO:0000256" key="2">
    <source>
        <dbReference type="SAM" id="MobiDB-lite"/>
    </source>
</evidence>
<feature type="region of interest" description="Disordered" evidence="2">
    <location>
        <begin position="1"/>
        <end position="27"/>
    </location>
</feature>
<reference evidence="4 5" key="1">
    <citation type="journal article" date="2006" name="Science">
        <title>Phytophthora genome sequences uncover evolutionary origins and mechanisms of pathogenesis.</title>
        <authorList>
            <person name="Tyler B.M."/>
            <person name="Tripathy S."/>
            <person name="Zhang X."/>
            <person name="Dehal P."/>
            <person name="Jiang R.H."/>
            <person name="Aerts A."/>
            <person name="Arredondo F.D."/>
            <person name="Baxter L."/>
            <person name="Bensasson D."/>
            <person name="Beynon J.L."/>
            <person name="Chapman J."/>
            <person name="Damasceno C.M."/>
            <person name="Dorrance A.E."/>
            <person name="Dou D."/>
            <person name="Dickerman A.W."/>
            <person name="Dubchak I.L."/>
            <person name="Garbelotto M."/>
            <person name="Gijzen M."/>
            <person name="Gordon S.G."/>
            <person name="Govers F."/>
            <person name="Grunwald N.J."/>
            <person name="Huang W."/>
            <person name="Ivors K.L."/>
            <person name="Jones R.W."/>
            <person name="Kamoun S."/>
            <person name="Krampis K."/>
            <person name="Lamour K.H."/>
            <person name="Lee M.K."/>
            <person name="McDonald W.H."/>
            <person name="Medina M."/>
            <person name="Meijer H.J."/>
            <person name="Nordberg E.K."/>
            <person name="Maclean D.J."/>
            <person name="Ospina-Giraldo M.D."/>
            <person name="Morris P.F."/>
            <person name="Phuntumart V."/>
            <person name="Putnam N.H."/>
            <person name="Rash S."/>
            <person name="Rose J.K."/>
            <person name="Sakihama Y."/>
            <person name="Salamov A.A."/>
            <person name="Savidor A."/>
            <person name="Scheuring C.F."/>
            <person name="Smith B.M."/>
            <person name="Sobral B.W."/>
            <person name="Terry A."/>
            <person name="Torto-Alalibo T.A."/>
            <person name="Win J."/>
            <person name="Xu Z."/>
            <person name="Zhang H."/>
            <person name="Grigoriev I.V."/>
            <person name="Rokhsar D.S."/>
            <person name="Boore J.L."/>
        </authorList>
    </citation>
    <scope>NUCLEOTIDE SEQUENCE [LARGE SCALE GENOMIC DNA]</scope>
    <source>
        <strain evidence="4 5">P6497</strain>
    </source>
</reference>
<dbReference type="SMR" id="G4YEI2"/>
<accession>G4YEI2</accession>
<feature type="compositionally biased region" description="Gly residues" evidence="2">
    <location>
        <begin position="1"/>
        <end position="12"/>
    </location>
</feature>
<dbReference type="SUPFAM" id="SSF57959">
    <property type="entry name" value="Leucine zipper domain"/>
    <property type="match status" value="1"/>
</dbReference>
<dbReference type="KEGG" id="psoj:PHYSODRAFT_358249"/>
<dbReference type="SMART" id="SM00338">
    <property type="entry name" value="BRLZ"/>
    <property type="match status" value="1"/>
</dbReference>
<dbReference type="EMBL" id="JH159151">
    <property type="protein sequence ID" value="EGZ27259.1"/>
    <property type="molecule type" value="Genomic_DNA"/>
</dbReference>
<keyword evidence="5" id="KW-1185">Reference proteome</keyword>
<dbReference type="Proteomes" id="UP000002640">
    <property type="component" value="Unassembled WGS sequence"/>
</dbReference>
<name>G4YEI2_PHYSP</name>
<dbReference type="RefSeq" id="XP_009514534.1">
    <property type="nucleotide sequence ID" value="XM_009516239.1"/>
</dbReference>
<protein>
    <recommendedName>
        <fullName evidence="3">BZIP domain-containing protein</fullName>
    </recommendedName>
</protein>
<sequence>MQSQAQGGGGDGDLPSSLPSYMPASSQGAPAGLPFGYNLLSQAGAKSDADAAQRQWKAAPMQPQFMFVGAGARPAGAETAKPGGGAQPSPSEGMRGMSFQDGGGGGAAGFQMLQADGKAPTAIAPAPVGLKLGQQGGTPASQISAAQFAASTGGLAMDTALLARVSGTDPSLMGSEEIKQIMRTPDLLSIYQKLQEEDDRRQRRLERNRASARVRREKKKGMVETYEAEVSKLESSLNMLKNHQFGTGNADELATALQYSSGEHLRHAQMSKDAKMELMARILGQHSRNTDAIRRANAENQALIAVASDNSDFSQALRSQLGLTEDQCRRLASLAIPASEEARKLDAIRKCFSALRAHDWLYVPGIETILHQSRNTMTPHQFQKFLSWSVENRPSIDQLQVRYARIPRPHCRKVLTYVFFWLIQFVPTPSAPASEKDLTFIFSED</sequence>
<dbReference type="InParanoid" id="G4YEI2"/>
<evidence type="ECO:0000313" key="4">
    <source>
        <dbReference type="EMBL" id="EGZ27259.1"/>
    </source>
</evidence>
<evidence type="ECO:0000256" key="1">
    <source>
        <dbReference type="SAM" id="Coils"/>
    </source>
</evidence>
<evidence type="ECO:0000259" key="3">
    <source>
        <dbReference type="PROSITE" id="PS50217"/>
    </source>
</evidence>
<dbReference type="GO" id="GO:0003700">
    <property type="term" value="F:DNA-binding transcription factor activity"/>
    <property type="evidence" value="ECO:0007669"/>
    <property type="project" value="InterPro"/>
</dbReference>
<feature type="region of interest" description="Disordered" evidence="2">
    <location>
        <begin position="73"/>
        <end position="109"/>
    </location>
</feature>
<evidence type="ECO:0000313" key="5">
    <source>
        <dbReference type="Proteomes" id="UP000002640"/>
    </source>
</evidence>
<dbReference type="OMA" id="HQSRNTM"/>
<feature type="coiled-coil region" evidence="1">
    <location>
        <begin position="216"/>
        <end position="243"/>
    </location>
</feature>
<organism evidence="4 5">
    <name type="scientific">Phytophthora sojae (strain P6497)</name>
    <name type="common">Soybean stem and root rot agent</name>
    <name type="synonym">Phytophthora megasperma f. sp. glycines</name>
    <dbReference type="NCBI Taxonomy" id="1094619"/>
    <lineage>
        <taxon>Eukaryota</taxon>
        <taxon>Sar</taxon>
        <taxon>Stramenopiles</taxon>
        <taxon>Oomycota</taxon>
        <taxon>Peronosporomycetes</taxon>
        <taxon>Peronosporales</taxon>
        <taxon>Peronosporaceae</taxon>
        <taxon>Phytophthora</taxon>
    </lineage>
</organism>
<gene>
    <name evidence="4" type="ORF">PHYSODRAFT_358249</name>
</gene>
<dbReference type="InterPro" id="IPR004827">
    <property type="entry name" value="bZIP"/>
</dbReference>
<feature type="domain" description="BZIP" evidence="3">
    <location>
        <begin position="198"/>
        <end position="242"/>
    </location>
</feature>